<evidence type="ECO:0000313" key="3">
    <source>
        <dbReference type="Proteomes" id="UP000610558"/>
    </source>
</evidence>
<protein>
    <recommendedName>
        <fullName evidence="4">Transporter</fullName>
    </recommendedName>
</protein>
<proteinExistence type="predicted"/>
<dbReference type="Proteomes" id="UP000610558">
    <property type="component" value="Unassembled WGS sequence"/>
</dbReference>
<dbReference type="AlphaFoldDB" id="A0A927GVR0"/>
<sequence length="237" mass="27260">MRRKHPVFFISLLGLTASSQGFADGLAVDRVYEPYVNPLEKELEYRRVEVNRSESGRQRDSIQKLGFAAAVSDRLALEAYIIDDDLGEKTIDAFELEARYQLTEQGEYSADWGLMLEYEKQRENKETELAATVIIAKQIKRFTTTVNASLIYENLGNDKVEWDSQLNAQLRYMYHPHLEPAIEFYAGEDYRGIGPAAMGTIRFSNANSLHWQLGSIFGLDQDSEDVVIRFLLEYEFY</sequence>
<reference evidence="2" key="1">
    <citation type="submission" date="2020-09" db="EMBL/GenBank/DDBJ databases">
        <authorList>
            <person name="Yoon J.-W."/>
        </authorList>
    </citation>
    <scope>NUCLEOTIDE SEQUENCE</scope>
    <source>
        <strain evidence="2">KMU-158</strain>
    </source>
</reference>
<evidence type="ECO:0000313" key="2">
    <source>
        <dbReference type="EMBL" id="MBD2858348.1"/>
    </source>
</evidence>
<dbReference type="EMBL" id="JACXLD010000002">
    <property type="protein sequence ID" value="MBD2858348.1"/>
    <property type="molecule type" value="Genomic_DNA"/>
</dbReference>
<name>A0A927GVR0_9GAMM</name>
<gene>
    <name evidence="2" type="ORF">IB286_04940</name>
</gene>
<accession>A0A927GVR0</accession>
<evidence type="ECO:0008006" key="4">
    <source>
        <dbReference type="Google" id="ProtNLM"/>
    </source>
</evidence>
<feature type="chain" id="PRO_5038128790" description="Transporter" evidence="1">
    <location>
        <begin position="24"/>
        <end position="237"/>
    </location>
</feature>
<keyword evidence="1" id="KW-0732">Signal</keyword>
<evidence type="ECO:0000256" key="1">
    <source>
        <dbReference type="SAM" id="SignalP"/>
    </source>
</evidence>
<dbReference type="RefSeq" id="WP_190763099.1">
    <property type="nucleotide sequence ID" value="NZ_JACXLD010000002.1"/>
</dbReference>
<organism evidence="2 3">
    <name type="scientific">Spongiibacter pelagi</name>
    <dbReference type="NCBI Taxonomy" id="2760804"/>
    <lineage>
        <taxon>Bacteria</taxon>
        <taxon>Pseudomonadati</taxon>
        <taxon>Pseudomonadota</taxon>
        <taxon>Gammaproteobacteria</taxon>
        <taxon>Cellvibrionales</taxon>
        <taxon>Spongiibacteraceae</taxon>
        <taxon>Spongiibacter</taxon>
    </lineage>
</organism>
<comment type="caution">
    <text evidence="2">The sequence shown here is derived from an EMBL/GenBank/DDBJ whole genome shotgun (WGS) entry which is preliminary data.</text>
</comment>
<feature type="signal peptide" evidence="1">
    <location>
        <begin position="1"/>
        <end position="23"/>
    </location>
</feature>
<keyword evidence="3" id="KW-1185">Reference proteome</keyword>